<dbReference type="SUPFAM" id="SSF51126">
    <property type="entry name" value="Pectin lyase-like"/>
    <property type="match status" value="1"/>
</dbReference>
<feature type="non-terminal residue" evidence="2">
    <location>
        <position position="1"/>
    </location>
</feature>
<reference evidence="2" key="1">
    <citation type="journal article" date="2014" name="Front. Microbiol.">
        <title>High frequency of phylogenetically diverse reductive dehalogenase-homologous genes in deep subseafloor sedimentary metagenomes.</title>
        <authorList>
            <person name="Kawai M."/>
            <person name="Futagami T."/>
            <person name="Toyoda A."/>
            <person name="Takaki Y."/>
            <person name="Nishi S."/>
            <person name="Hori S."/>
            <person name="Arai W."/>
            <person name="Tsubouchi T."/>
            <person name="Morono Y."/>
            <person name="Uchiyama I."/>
            <person name="Ito T."/>
            <person name="Fujiyama A."/>
            <person name="Inagaki F."/>
            <person name="Takami H."/>
        </authorList>
    </citation>
    <scope>NUCLEOTIDE SEQUENCE</scope>
    <source>
        <strain evidence="2">Expedition CK06-06</strain>
    </source>
</reference>
<dbReference type="PROSITE" id="PS00018">
    <property type="entry name" value="EF_HAND_1"/>
    <property type="match status" value="2"/>
</dbReference>
<dbReference type="InterPro" id="IPR011050">
    <property type="entry name" value="Pectin_lyase_fold/virulence"/>
</dbReference>
<sequence>SAYGGGMCNYNESMPTIVNCIFTGNASTYWDGGGMYNYQSSPTLINCTFRKNSAGSYGGGMSNNESSPNVTNCIFWDNDAVIDGNEIYNHDTVPNVSYCDIEGDLNGSGCGGDDSNDIGGNIDEDPLFYDPNDPNDYHLGPNSPCIDAGTNTPIGGLPTTDIDGEPRVIDGNGDGNSIVDMGADEYDYRDADFDNDGIVNFIDYAMFANFWQTESPDFSLDEDEDNDVDMNDLALFVKDWLWQAGWTKTFAAGCGQSMGR</sequence>
<dbReference type="AlphaFoldDB" id="X1GYA8"/>
<gene>
    <name evidence="2" type="ORF">S03H2_51761</name>
</gene>
<dbReference type="InterPro" id="IPR059226">
    <property type="entry name" value="Choice_anch_Q_dom"/>
</dbReference>
<dbReference type="Gene3D" id="2.160.20.10">
    <property type="entry name" value="Single-stranded right-handed beta-helix, Pectin lyase-like"/>
    <property type="match status" value="1"/>
</dbReference>
<evidence type="ECO:0000256" key="1">
    <source>
        <dbReference type="ARBA" id="ARBA00016512"/>
    </source>
</evidence>
<name>X1GYA8_9ZZZZ</name>
<feature type="non-terminal residue" evidence="2">
    <location>
        <position position="260"/>
    </location>
</feature>
<comment type="caution">
    <text evidence="2">The sequence shown here is derived from an EMBL/GenBank/DDBJ whole genome shotgun (WGS) entry which is preliminary data.</text>
</comment>
<evidence type="ECO:0000313" key="2">
    <source>
        <dbReference type="EMBL" id="GAH62147.1"/>
    </source>
</evidence>
<dbReference type="InterPro" id="IPR018247">
    <property type="entry name" value="EF_Hand_1_Ca_BS"/>
</dbReference>
<dbReference type="NCBIfam" id="NF041518">
    <property type="entry name" value="choice_anch_Q"/>
    <property type="match status" value="1"/>
</dbReference>
<protein>
    <recommendedName>
        <fullName evidence="1">Probable pectate lyase C</fullName>
    </recommendedName>
</protein>
<dbReference type="InterPro" id="IPR012334">
    <property type="entry name" value="Pectin_lyas_fold"/>
</dbReference>
<accession>X1GYA8</accession>
<dbReference type="EMBL" id="BARU01032856">
    <property type="protein sequence ID" value="GAH62147.1"/>
    <property type="molecule type" value="Genomic_DNA"/>
</dbReference>
<organism evidence="2">
    <name type="scientific">marine sediment metagenome</name>
    <dbReference type="NCBI Taxonomy" id="412755"/>
    <lineage>
        <taxon>unclassified sequences</taxon>
        <taxon>metagenomes</taxon>
        <taxon>ecological metagenomes</taxon>
    </lineage>
</organism>
<proteinExistence type="predicted"/>